<proteinExistence type="predicted"/>
<protein>
    <submittedName>
        <fullName evidence="1">Uncharacterized protein</fullName>
    </submittedName>
</protein>
<evidence type="ECO:0000313" key="1">
    <source>
        <dbReference type="EMBL" id="RMC09303.1"/>
    </source>
</evidence>
<evidence type="ECO:0000313" key="2">
    <source>
        <dbReference type="Proteomes" id="UP000269221"/>
    </source>
</evidence>
<dbReference type="AlphaFoldDB" id="A0A3M0K7Y0"/>
<dbReference type="Proteomes" id="UP000269221">
    <property type="component" value="Unassembled WGS sequence"/>
</dbReference>
<gene>
    <name evidence="1" type="ORF">DUI87_14311</name>
</gene>
<name>A0A3M0K7Y0_HIRRU</name>
<accession>A0A3M0K7Y0</accession>
<organism evidence="1 2">
    <name type="scientific">Hirundo rustica rustica</name>
    <dbReference type="NCBI Taxonomy" id="333673"/>
    <lineage>
        <taxon>Eukaryota</taxon>
        <taxon>Metazoa</taxon>
        <taxon>Chordata</taxon>
        <taxon>Craniata</taxon>
        <taxon>Vertebrata</taxon>
        <taxon>Euteleostomi</taxon>
        <taxon>Archelosauria</taxon>
        <taxon>Archosauria</taxon>
        <taxon>Dinosauria</taxon>
        <taxon>Saurischia</taxon>
        <taxon>Theropoda</taxon>
        <taxon>Coelurosauria</taxon>
        <taxon>Aves</taxon>
        <taxon>Neognathae</taxon>
        <taxon>Neoaves</taxon>
        <taxon>Telluraves</taxon>
        <taxon>Australaves</taxon>
        <taxon>Passeriformes</taxon>
        <taxon>Sylvioidea</taxon>
        <taxon>Hirundinidae</taxon>
        <taxon>Hirundo</taxon>
    </lineage>
</organism>
<comment type="caution">
    <text evidence="1">The sequence shown here is derived from an EMBL/GenBank/DDBJ whole genome shotgun (WGS) entry which is preliminary data.</text>
</comment>
<keyword evidence="2" id="KW-1185">Reference proteome</keyword>
<sequence>MNSERLNLVTAAGLTAQVWREDGLRLLFASLPPKVLKILFARRGAGDITSSCTFLVESIRYELKPQEIGSVEIRREALSGYEFVLLSNVKLSSLMHDDRARSFYREKAEIVFKTKFSNFSNVRCCLCR</sequence>
<dbReference type="EMBL" id="QRBI01000116">
    <property type="protein sequence ID" value="RMC09303.1"/>
    <property type="molecule type" value="Genomic_DNA"/>
</dbReference>
<reference evidence="1 2" key="1">
    <citation type="submission" date="2018-07" db="EMBL/GenBank/DDBJ databases">
        <title>A high quality draft genome assembly of the barn swallow (H. rustica rustica).</title>
        <authorList>
            <person name="Formenti G."/>
            <person name="Chiara M."/>
            <person name="Poveda L."/>
            <person name="Francoijs K.-J."/>
            <person name="Bonisoli-Alquati A."/>
            <person name="Canova L."/>
            <person name="Gianfranceschi L."/>
            <person name="Horner D.S."/>
            <person name="Saino N."/>
        </authorList>
    </citation>
    <scope>NUCLEOTIDE SEQUENCE [LARGE SCALE GENOMIC DNA]</scope>
    <source>
        <strain evidence="1">Chelidonia</strain>
        <tissue evidence="1">Blood</tissue>
    </source>
</reference>